<dbReference type="InterPro" id="IPR004012">
    <property type="entry name" value="Run_dom"/>
</dbReference>
<name>A0ABD0RD81_CIRMR</name>
<dbReference type="PROSITE" id="PS50826">
    <property type="entry name" value="RUN"/>
    <property type="match status" value="1"/>
</dbReference>
<evidence type="ECO:0000259" key="1">
    <source>
        <dbReference type="PROSITE" id="PS50826"/>
    </source>
</evidence>
<dbReference type="Proteomes" id="UP001529510">
    <property type="component" value="Unassembled WGS sequence"/>
</dbReference>
<sequence>KAVAFMENADQIGDLQEAPEPLGLNCESFCRYVNAINNMPRNIGKDGKFQLLVCLGARDRLLPQWLPLLAECPVITRMYEENALLRDKLTVSSLVAVLETLHDFPITLESSLTK</sequence>
<keyword evidence="3" id="KW-1185">Reference proteome</keyword>
<gene>
    <name evidence="2" type="ORF">M9458_009587</name>
</gene>
<dbReference type="Pfam" id="PF02759">
    <property type="entry name" value="RUN"/>
    <property type="match status" value="1"/>
</dbReference>
<dbReference type="SMART" id="SM00593">
    <property type="entry name" value="RUN"/>
    <property type="match status" value="1"/>
</dbReference>
<feature type="non-terminal residue" evidence="2">
    <location>
        <position position="114"/>
    </location>
</feature>
<reference evidence="2 3" key="1">
    <citation type="submission" date="2024-05" db="EMBL/GenBank/DDBJ databases">
        <title>Genome sequencing and assembly of Indian major carp, Cirrhinus mrigala (Hamilton, 1822).</title>
        <authorList>
            <person name="Mohindra V."/>
            <person name="Chowdhury L.M."/>
            <person name="Lal K."/>
            <person name="Jena J.K."/>
        </authorList>
    </citation>
    <scope>NUCLEOTIDE SEQUENCE [LARGE SCALE GENOMIC DNA]</scope>
    <source>
        <strain evidence="2">CM1030</strain>
        <tissue evidence="2">Blood</tissue>
    </source>
</reference>
<dbReference type="AlphaFoldDB" id="A0ABD0RD81"/>
<organism evidence="2 3">
    <name type="scientific">Cirrhinus mrigala</name>
    <name type="common">Mrigala</name>
    <dbReference type="NCBI Taxonomy" id="683832"/>
    <lineage>
        <taxon>Eukaryota</taxon>
        <taxon>Metazoa</taxon>
        <taxon>Chordata</taxon>
        <taxon>Craniata</taxon>
        <taxon>Vertebrata</taxon>
        <taxon>Euteleostomi</taxon>
        <taxon>Actinopterygii</taxon>
        <taxon>Neopterygii</taxon>
        <taxon>Teleostei</taxon>
        <taxon>Ostariophysi</taxon>
        <taxon>Cypriniformes</taxon>
        <taxon>Cyprinidae</taxon>
        <taxon>Labeoninae</taxon>
        <taxon>Labeonini</taxon>
        <taxon>Cirrhinus</taxon>
    </lineage>
</organism>
<protein>
    <recommendedName>
        <fullName evidence="1">RUN domain-containing protein</fullName>
    </recommendedName>
</protein>
<evidence type="ECO:0000313" key="3">
    <source>
        <dbReference type="Proteomes" id="UP001529510"/>
    </source>
</evidence>
<dbReference type="InterPro" id="IPR037213">
    <property type="entry name" value="Run_dom_sf"/>
</dbReference>
<dbReference type="Gene3D" id="1.20.58.900">
    <property type="match status" value="1"/>
</dbReference>
<dbReference type="PANTHER" id="PTHR46070">
    <property type="entry name" value="PINSTRIPE, ISOFORM A"/>
    <property type="match status" value="1"/>
</dbReference>
<evidence type="ECO:0000313" key="2">
    <source>
        <dbReference type="EMBL" id="KAL0196015.1"/>
    </source>
</evidence>
<proteinExistence type="predicted"/>
<feature type="non-terminal residue" evidence="2">
    <location>
        <position position="1"/>
    </location>
</feature>
<accession>A0ABD0RD81</accession>
<dbReference type="InterPro" id="IPR047278">
    <property type="entry name" value="DEN5A/B"/>
</dbReference>
<comment type="caution">
    <text evidence="2">The sequence shown here is derived from an EMBL/GenBank/DDBJ whole genome shotgun (WGS) entry which is preliminary data.</text>
</comment>
<feature type="domain" description="RUN" evidence="1">
    <location>
        <begin position="1"/>
        <end position="113"/>
    </location>
</feature>
<dbReference type="EMBL" id="JAMKFB020000004">
    <property type="protein sequence ID" value="KAL0196015.1"/>
    <property type="molecule type" value="Genomic_DNA"/>
</dbReference>
<dbReference type="PANTHER" id="PTHR46070:SF3">
    <property type="entry name" value="DENN DOMAIN-CONTAINING PROTEIN 5B"/>
    <property type="match status" value="1"/>
</dbReference>
<dbReference type="SUPFAM" id="SSF140741">
    <property type="entry name" value="RUN domain-like"/>
    <property type="match status" value="1"/>
</dbReference>